<dbReference type="Proteomes" id="UP000003610">
    <property type="component" value="Unassembled WGS sequence"/>
</dbReference>
<dbReference type="InterPro" id="IPR059177">
    <property type="entry name" value="GH29D-like_dom"/>
</dbReference>
<dbReference type="InterPro" id="IPR017853">
    <property type="entry name" value="GH"/>
</dbReference>
<comment type="catalytic activity">
    <reaction evidence="6">
        <text>Endohydrolysis of (1-&gt;4)-alpha-D-glucosidic linkages in polysaccharides containing three or more (1-&gt;4)-alpha-linked D-glucose units.</text>
        <dbReference type="EC" id="3.2.1.1"/>
    </reaction>
</comment>
<gene>
    <name evidence="9" type="ORF">HMPREF9296_1167</name>
</gene>
<evidence type="ECO:0000313" key="9">
    <source>
        <dbReference type="EMBL" id="EFL46167.1"/>
    </source>
</evidence>
<dbReference type="PANTHER" id="PTHR43447">
    <property type="entry name" value="ALPHA-AMYLASE"/>
    <property type="match status" value="1"/>
</dbReference>
<evidence type="ECO:0000256" key="7">
    <source>
        <dbReference type="SAM" id="Phobius"/>
    </source>
</evidence>
<accession>E1KQT6</accession>
<feature type="transmembrane region" description="Helical" evidence="7">
    <location>
        <begin position="43"/>
        <end position="61"/>
    </location>
</feature>
<dbReference type="SUPFAM" id="SSF51445">
    <property type="entry name" value="(Trans)glycosidases"/>
    <property type="match status" value="1"/>
</dbReference>
<dbReference type="CDD" id="cd11314">
    <property type="entry name" value="AmyAc_arch_bac_plant_AmyA"/>
    <property type="match status" value="1"/>
</dbReference>
<dbReference type="AlphaFoldDB" id="E1KQT6"/>
<evidence type="ECO:0000259" key="8">
    <source>
        <dbReference type="SMART" id="SM00642"/>
    </source>
</evidence>
<evidence type="ECO:0000256" key="5">
    <source>
        <dbReference type="RuleBase" id="RU003615"/>
    </source>
</evidence>
<feature type="domain" description="Glycosyl hydrolase family 13 catalytic" evidence="8">
    <location>
        <begin position="67"/>
        <end position="397"/>
    </location>
</feature>
<reference evidence="9 10" key="1">
    <citation type="submission" date="2010-08" db="EMBL/GenBank/DDBJ databases">
        <authorList>
            <person name="Durkin A.S."/>
            <person name="Madupu R."/>
            <person name="Torralba M."/>
            <person name="Gillis M."/>
            <person name="Methe B."/>
            <person name="Sutton G."/>
            <person name="Nelson K.E."/>
        </authorList>
    </citation>
    <scope>NUCLEOTIDE SEQUENCE [LARGE SCALE GENOMIC DNA]</scope>
    <source>
        <strain evidence="9 10">FB035-09AN</strain>
    </source>
</reference>
<comment type="caution">
    <text evidence="9">The sequence shown here is derived from an EMBL/GenBank/DDBJ whole genome shotgun (WGS) entry which is preliminary data.</text>
</comment>
<dbReference type="InterPro" id="IPR006046">
    <property type="entry name" value="Alpha_amylase"/>
</dbReference>
<dbReference type="GO" id="GO:0043169">
    <property type="term" value="F:cation binding"/>
    <property type="evidence" value="ECO:0007669"/>
    <property type="project" value="InterPro"/>
</dbReference>
<comment type="similarity">
    <text evidence="1 5">Belongs to the glycosyl hydrolase 13 family.</text>
</comment>
<dbReference type="eggNOG" id="COG0366">
    <property type="taxonomic scope" value="Bacteria"/>
</dbReference>
<evidence type="ECO:0000256" key="3">
    <source>
        <dbReference type="ARBA" id="ARBA00023277"/>
    </source>
</evidence>
<evidence type="ECO:0000256" key="2">
    <source>
        <dbReference type="ARBA" id="ARBA00022801"/>
    </source>
</evidence>
<keyword evidence="4 6" id="KW-0326">Glycosidase</keyword>
<dbReference type="PRINTS" id="PR00110">
    <property type="entry name" value="ALPHAAMYLASE"/>
</dbReference>
<dbReference type="GO" id="GO:0005975">
    <property type="term" value="P:carbohydrate metabolic process"/>
    <property type="evidence" value="ECO:0007669"/>
    <property type="project" value="InterPro"/>
</dbReference>
<dbReference type="InterPro" id="IPR006047">
    <property type="entry name" value="GH13_cat_dom"/>
</dbReference>
<organism evidence="9 10">
    <name type="scientific">Prevotella disiens FB035-09AN</name>
    <dbReference type="NCBI Taxonomy" id="866771"/>
    <lineage>
        <taxon>Bacteria</taxon>
        <taxon>Pseudomonadati</taxon>
        <taxon>Bacteroidota</taxon>
        <taxon>Bacteroidia</taxon>
        <taxon>Bacteroidales</taxon>
        <taxon>Prevotellaceae</taxon>
        <taxon>Prevotella</taxon>
    </lineage>
</organism>
<keyword evidence="3 6" id="KW-0119">Carbohydrate metabolism</keyword>
<dbReference type="Pfam" id="PF13290">
    <property type="entry name" value="CHB_HEX_C_1"/>
    <property type="match status" value="1"/>
</dbReference>
<evidence type="ECO:0000256" key="6">
    <source>
        <dbReference type="RuleBase" id="RU361134"/>
    </source>
</evidence>
<dbReference type="EMBL" id="AEDO01000035">
    <property type="protein sequence ID" value="EFL46167.1"/>
    <property type="molecule type" value="Genomic_DNA"/>
</dbReference>
<dbReference type="Pfam" id="PF00128">
    <property type="entry name" value="Alpha-amylase"/>
    <property type="match status" value="1"/>
</dbReference>
<dbReference type="STRING" id="866771.HMPREF9296_1167"/>
<evidence type="ECO:0000256" key="4">
    <source>
        <dbReference type="ARBA" id="ARBA00023295"/>
    </source>
</evidence>
<dbReference type="GO" id="GO:0004556">
    <property type="term" value="F:alpha-amylase activity"/>
    <property type="evidence" value="ECO:0007669"/>
    <property type="project" value="UniProtKB-UniRule"/>
</dbReference>
<sequence>MQSFAIYFQRIHYRCEVLMGENCIFAKGYNFRFNKQLKIMKRISTLCSAFLLTLTLFAQGWKANYGGVMLQGFYWDSFQDTKWTNLESQAKEFSGIFDLVWIPQSAQARNLTSMGYDDYYWFSNYNSSFGSEAELISMIKTFKNNGIGTIADVVINHRATNTNWFDFPTETYNGVTYTMTSRDVAKNDDNWAASAEATKQGLQLGDNVDTGDDWPGMRDLDHTSLNVQNTVKAYLHMLKEKFGYIGFRYDMVKGYNGSYTALYNNDAKPEFSVGEYWDGDFTKVKNWVESTKSNGVPTSAAFDFPIRYTVRDAVNNGNWAAFDGSGFAKDPAWARYAVTFVENHDTEKRNSNAYPDPIYKDTLAANAYIMAMPGTPCVFLKHYQAYKSDIKNMISVRKLMGITNQSAYARYGVNASDYYAFTTTGSNGKQMLTVLGPAKTYVQSPRWEKLTGGYHWAYYVEKSNSDLVWASHASGNYDGEQKVTLTSVTDKTNAQIVYTTDGSDPTANSAKATNGQQITVPVGTMVLKVGLLVDGVVKNIITRNYNIIDFKPYDIKVYVNADDADALWDSAKMTANAPTINYWFWGGTHATAKGSWPGDAVTTTETVNGKKWFVKSFEITNTTDAVNFVFSVGTGTPQTVDIKDIKETSFISILADKEDKNYKVDVKTIPSGIDTVKIEHPANNDPYYYTLSGQRIAKPTQAGIYIHKGKKIIVK</sequence>
<evidence type="ECO:0000313" key="10">
    <source>
        <dbReference type="Proteomes" id="UP000003610"/>
    </source>
</evidence>
<name>E1KQT6_9BACT</name>
<keyword evidence="7" id="KW-0812">Transmembrane</keyword>
<protein>
    <recommendedName>
        <fullName evidence="6">Alpha-amylase</fullName>
        <ecNumber evidence="6">3.2.1.1</ecNumber>
    </recommendedName>
</protein>
<dbReference type="SMART" id="SM00642">
    <property type="entry name" value="Aamy"/>
    <property type="match status" value="1"/>
</dbReference>
<keyword evidence="7" id="KW-1133">Transmembrane helix</keyword>
<dbReference type="Gene3D" id="3.20.20.80">
    <property type="entry name" value="Glycosidases"/>
    <property type="match status" value="1"/>
</dbReference>
<evidence type="ECO:0000256" key="1">
    <source>
        <dbReference type="ARBA" id="ARBA00008061"/>
    </source>
</evidence>
<keyword evidence="2 6" id="KW-0378">Hydrolase</keyword>
<keyword evidence="7" id="KW-0472">Membrane</keyword>
<proteinExistence type="inferred from homology"/>
<dbReference type="EC" id="3.2.1.1" evidence="6"/>